<gene>
    <name evidence="2" type="ORF">GSF08_10950</name>
</gene>
<comment type="caution">
    <text evidence="2">The sequence shown here is derived from an EMBL/GenBank/DDBJ whole genome shotgun (WGS) entry which is preliminary data.</text>
</comment>
<feature type="transmembrane region" description="Helical" evidence="1">
    <location>
        <begin position="187"/>
        <end position="210"/>
    </location>
</feature>
<evidence type="ECO:0000256" key="1">
    <source>
        <dbReference type="SAM" id="Phobius"/>
    </source>
</evidence>
<dbReference type="Proteomes" id="UP000434036">
    <property type="component" value="Unassembled WGS sequence"/>
</dbReference>
<reference evidence="2 3" key="1">
    <citation type="submission" date="2019-12" db="EMBL/GenBank/DDBJ databases">
        <authorList>
            <person name="Yang R."/>
        </authorList>
    </citation>
    <scope>NUCLEOTIDE SEQUENCE [LARGE SCALE GENOMIC DNA]</scope>
    <source>
        <strain evidence="2 3">DONG20-135</strain>
    </source>
</reference>
<reference evidence="2 3" key="2">
    <citation type="submission" date="2020-01" db="EMBL/GenBank/DDBJ databases">
        <title>Clostridiaceae sp. nov. isolated from the gut of human by culturomics.</title>
        <authorList>
            <person name="Chang Y."/>
        </authorList>
    </citation>
    <scope>NUCLEOTIDE SEQUENCE [LARGE SCALE GENOMIC DNA]</scope>
    <source>
        <strain evidence="2 3">DONG20-135</strain>
    </source>
</reference>
<feature type="transmembrane region" description="Helical" evidence="1">
    <location>
        <begin position="230"/>
        <end position="251"/>
    </location>
</feature>
<organism evidence="2 3">
    <name type="scientific">Copranaerobaculum intestinale</name>
    <dbReference type="NCBI Taxonomy" id="2692629"/>
    <lineage>
        <taxon>Bacteria</taxon>
        <taxon>Bacillati</taxon>
        <taxon>Bacillota</taxon>
        <taxon>Erysipelotrichia</taxon>
        <taxon>Erysipelotrichales</taxon>
        <taxon>Erysipelotrichaceae</taxon>
        <taxon>Copranaerobaculum</taxon>
    </lineage>
</organism>
<name>A0A6N8UCK0_9FIRM</name>
<dbReference type="RefSeq" id="WP_160625829.1">
    <property type="nucleotide sequence ID" value="NZ_WUUQ01000007.1"/>
</dbReference>
<evidence type="ECO:0000313" key="3">
    <source>
        <dbReference type="Proteomes" id="UP000434036"/>
    </source>
</evidence>
<feature type="transmembrane region" description="Helical" evidence="1">
    <location>
        <begin position="98"/>
        <end position="120"/>
    </location>
</feature>
<keyword evidence="1" id="KW-0812">Transmembrane</keyword>
<dbReference type="EMBL" id="WUUQ01000007">
    <property type="protein sequence ID" value="MXQ74443.1"/>
    <property type="molecule type" value="Genomic_DNA"/>
</dbReference>
<keyword evidence="1" id="KW-0472">Membrane</keyword>
<proteinExistence type="predicted"/>
<keyword evidence="1" id="KW-1133">Transmembrane helix</keyword>
<feature type="transmembrane region" description="Helical" evidence="1">
    <location>
        <begin position="43"/>
        <end position="67"/>
    </location>
</feature>
<evidence type="ECO:0000313" key="2">
    <source>
        <dbReference type="EMBL" id="MXQ74443.1"/>
    </source>
</evidence>
<protein>
    <submittedName>
        <fullName evidence="2">Uncharacterized protein</fullName>
    </submittedName>
</protein>
<dbReference type="AlphaFoldDB" id="A0A6N8UCK0"/>
<feature type="transmembrane region" description="Helical" evidence="1">
    <location>
        <begin position="146"/>
        <end position="166"/>
    </location>
</feature>
<keyword evidence="3" id="KW-1185">Reference proteome</keyword>
<sequence length="258" mass="29390">MLNHLLKLMKYELKCTYRSFGLVYVVILAASFFLTPNSDGSQAAMILAMIYGIAIGTLVVMIFVTVIRNYYTSMFQKQGYLTQTLPVKSYELISSKLLIAYFWIVVSVLIIIISTFIIAFKANNASFNDILEVIRQLLQATMDRDFWLILGYFIITPLEAILLFYLTMTAVHTKYVRKHRVLIGIALYFVISYAVSYVTDVILSLSSGAFDTAFYQSVSVVQFRSEAQTWMMLGFSAVLAVVYFIGTCYILDHKLEIE</sequence>
<accession>A0A6N8UCK0</accession>
<feature type="transmembrane region" description="Helical" evidence="1">
    <location>
        <begin position="20"/>
        <end position="37"/>
    </location>
</feature>